<protein>
    <submittedName>
        <fullName evidence="2">Uncharacterized protein</fullName>
    </submittedName>
</protein>
<accession>A0A645EUA5</accession>
<evidence type="ECO:0000256" key="1">
    <source>
        <dbReference type="SAM" id="Phobius"/>
    </source>
</evidence>
<dbReference type="AlphaFoldDB" id="A0A645EUA5"/>
<name>A0A645EUA5_9ZZZZ</name>
<dbReference type="EMBL" id="VSSQ01050723">
    <property type="protein sequence ID" value="MPN04802.1"/>
    <property type="molecule type" value="Genomic_DNA"/>
</dbReference>
<keyword evidence="1" id="KW-0472">Membrane</keyword>
<proteinExistence type="predicted"/>
<comment type="caution">
    <text evidence="2">The sequence shown here is derived from an EMBL/GenBank/DDBJ whole genome shotgun (WGS) entry which is preliminary data.</text>
</comment>
<keyword evidence="1" id="KW-0812">Transmembrane</keyword>
<feature type="transmembrane region" description="Helical" evidence="1">
    <location>
        <begin position="52"/>
        <end position="69"/>
    </location>
</feature>
<organism evidence="2">
    <name type="scientific">bioreactor metagenome</name>
    <dbReference type="NCBI Taxonomy" id="1076179"/>
    <lineage>
        <taxon>unclassified sequences</taxon>
        <taxon>metagenomes</taxon>
        <taxon>ecological metagenomes</taxon>
    </lineage>
</organism>
<feature type="transmembrane region" description="Helical" evidence="1">
    <location>
        <begin position="239"/>
        <end position="256"/>
    </location>
</feature>
<feature type="transmembrane region" description="Helical" evidence="1">
    <location>
        <begin position="152"/>
        <end position="171"/>
    </location>
</feature>
<feature type="transmembrane region" description="Helical" evidence="1">
    <location>
        <begin position="118"/>
        <end position="140"/>
    </location>
</feature>
<sequence length="263" mass="28196">MILKPSLSALLESSAISSGSLTLIVTSVSTVLPLPPKSLHMGCFTDLAHMSWSAMSIAALALVFLIREASRMSRQCSRSDASAPVITGLIISSIAPLIDPTVSPVTFPVGGAEPHPDIPQSVSILTITSVISSTVLTAVLKGTLSGVLRTPVFIPVIFIISHLFSCVNFFLNKNVSISKSPCSFLFGSQYRYFTAGDTTSCMIQKQKSTFRHLTNRCPKGAGSSPHCCKRIAYRRVDKAAIPLLLYLCSTICTFLLRPCMLPG</sequence>
<feature type="transmembrane region" description="Helical" evidence="1">
    <location>
        <begin position="7"/>
        <end position="32"/>
    </location>
</feature>
<reference evidence="2" key="1">
    <citation type="submission" date="2019-08" db="EMBL/GenBank/DDBJ databases">
        <authorList>
            <person name="Kucharzyk K."/>
            <person name="Murdoch R.W."/>
            <person name="Higgins S."/>
            <person name="Loffler F."/>
        </authorList>
    </citation>
    <scope>NUCLEOTIDE SEQUENCE</scope>
</reference>
<gene>
    <name evidence="2" type="ORF">SDC9_152050</name>
</gene>
<keyword evidence="1" id="KW-1133">Transmembrane helix</keyword>
<evidence type="ECO:0000313" key="2">
    <source>
        <dbReference type="EMBL" id="MPN04802.1"/>
    </source>
</evidence>